<evidence type="ECO:0000313" key="2">
    <source>
        <dbReference type="Proteomes" id="UP000233256"/>
    </source>
</evidence>
<dbReference type="Proteomes" id="UP000233256">
    <property type="component" value="Unassembled WGS sequence"/>
</dbReference>
<sequence>MTESEKLQTALKFQTLGNRAVHEVSGRICPLCSEKGLTASLADYCEYFYKLAVQCTCGAVFHVLQCSSREDDSINFSCDTKTMTGWKNCSKCSLPYGPEEAILSGHYAKCPGCGDPDFGRPLNPSQRVAHAGVRQIINDGETVAPTAKPGQGGLEYCTDCGKRLKLEKYSSYTEYRDGMTGDYTRTTEKFLGYCQSCNLNYFISTLENTKFGGTNKVMEKSVMEEKMAQRIRRFFDTIQS</sequence>
<name>A0A2N1PIE8_9BACT</name>
<accession>A0A2N1PIE8</accession>
<dbReference type="EMBL" id="PGXC01000067">
    <property type="protein sequence ID" value="PKK88090.1"/>
    <property type="molecule type" value="Genomic_DNA"/>
</dbReference>
<organism evidence="1 2">
    <name type="scientific">Candidatus Wallbacteria bacterium HGW-Wallbacteria-1</name>
    <dbReference type="NCBI Taxonomy" id="2013854"/>
    <lineage>
        <taxon>Bacteria</taxon>
        <taxon>Candidatus Walliibacteriota</taxon>
    </lineage>
</organism>
<reference evidence="1 2" key="1">
    <citation type="journal article" date="2017" name="ISME J.">
        <title>Potential for microbial H2 and metal transformations associated with novel bacteria and archaea in deep terrestrial subsurface sediments.</title>
        <authorList>
            <person name="Hernsdorf A.W."/>
            <person name="Amano Y."/>
            <person name="Miyakawa K."/>
            <person name="Ise K."/>
            <person name="Suzuki Y."/>
            <person name="Anantharaman K."/>
            <person name="Probst A."/>
            <person name="Burstein D."/>
            <person name="Thomas B.C."/>
            <person name="Banfield J.F."/>
        </authorList>
    </citation>
    <scope>NUCLEOTIDE SEQUENCE [LARGE SCALE GENOMIC DNA]</scope>
    <source>
        <strain evidence="1">HGW-Wallbacteria-1</strain>
    </source>
</reference>
<gene>
    <name evidence="1" type="ORF">CVV64_20300</name>
</gene>
<dbReference type="AlphaFoldDB" id="A0A2N1PIE8"/>
<evidence type="ECO:0000313" key="1">
    <source>
        <dbReference type="EMBL" id="PKK88090.1"/>
    </source>
</evidence>
<comment type="caution">
    <text evidence="1">The sequence shown here is derived from an EMBL/GenBank/DDBJ whole genome shotgun (WGS) entry which is preliminary data.</text>
</comment>
<protein>
    <submittedName>
        <fullName evidence="1">Uncharacterized protein</fullName>
    </submittedName>
</protein>
<proteinExistence type="predicted"/>